<evidence type="ECO:0000313" key="3">
    <source>
        <dbReference type="Proteomes" id="UP000654947"/>
    </source>
</evidence>
<sequence>MQIRPAVPSDGPAIADLLIRQAPHMEVKGYPHGRWPEGIMVLVAVEEDHLVGWVEGVLDGAYTGPGSPTPPPHGYVLGVVVDPAWRRMGAGRALLDSFVSVASDEAVRWVFLFPEEGEDVAGRVAFLRAAGFEPVDDPTETTPAMGRWT</sequence>
<accession>A0A918XL91</accession>
<dbReference type="Gene3D" id="3.40.630.30">
    <property type="match status" value="1"/>
</dbReference>
<dbReference type="Proteomes" id="UP000654947">
    <property type="component" value="Unassembled WGS sequence"/>
</dbReference>
<dbReference type="Pfam" id="PF00583">
    <property type="entry name" value="Acetyltransf_1"/>
    <property type="match status" value="1"/>
</dbReference>
<dbReference type="EMBL" id="BMXL01000048">
    <property type="protein sequence ID" value="GHD37393.1"/>
    <property type="molecule type" value="Genomic_DNA"/>
</dbReference>
<comment type="caution">
    <text evidence="2">The sequence shown here is derived from an EMBL/GenBank/DDBJ whole genome shotgun (WGS) entry which is preliminary data.</text>
</comment>
<dbReference type="CDD" id="cd04301">
    <property type="entry name" value="NAT_SF"/>
    <property type="match status" value="1"/>
</dbReference>
<protein>
    <recommendedName>
        <fullName evidence="1">N-acetyltransferase domain-containing protein</fullName>
    </recommendedName>
</protein>
<proteinExistence type="predicted"/>
<dbReference type="AlphaFoldDB" id="A0A918XL91"/>
<name>A0A918XL91_9ACTN</name>
<organism evidence="2 3">
    <name type="scientific">Nocardiopsis kunsanensis</name>
    <dbReference type="NCBI Taxonomy" id="141693"/>
    <lineage>
        <taxon>Bacteria</taxon>
        <taxon>Bacillati</taxon>
        <taxon>Actinomycetota</taxon>
        <taxon>Actinomycetes</taxon>
        <taxon>Streptosporangiales</taxon>
        <taxon>Nocardiopsidaceae</taxon>
        <taxon>Nocardiopsis</taxon>
    </lineage>
</organism>
<dbReference type="GO" id="GO:0016747">
    <property type="term" value="F:acyltransferase activity, transferring groups other than amino-acyl groups"/>
    <property type="evidence" value="ECO:0007669"/>
    <property type="project" value="InterPro"/>
</dbReference>
<evidence type="ECO:0000259" key="1">
    <source>
        <dbReference type="PROSITE" id="PS51186"/>
    </source>
</evidence>
<feature type="domain" description="N-acetyltransferase" evidence="1">
    <location>
        <begin position="1"/>
        <end position="149"/>
    </location>
</feature>
<gene>
    <name evidence="2" type="ORF">GCM10007147_45390</name>
</gene>
<evidence type="ECO:0000313" key="2">
    <source>
        <dbReference type="EMBL" id="GHD37393.1"/>
    </source>
</evidence>
<reference evidence="2 3" key="1">
    <citation type="journal article" date="2014" name="Int. J. Syst. Evol. Microbiol.">
        <title>Complete genome sequence of Corynebacterium casei LMG S-19264T (=DSM 44701T), isolated from a smear-ripened cheese.</title>
        <authorList>
            <consortium name="US DOE Joint Genome Institute (JGI-PGF)"/>
            <person name="Walter F."/>
            <person name="Albersmeier A."/>
            <person name="Kalinowski J."/>
            <person name="Ruckert C."/>
        </authorList>
    </citation>
    <scope>NUCLEOTIDE SEQUENCE [LARGE SCALE GENOMIC DNA]</scope>
    <source>
        <strain evidence="2 3">KCTC 19473</strain>
    </source>
</reference>
<dbReference type="PROSITE" id="PS51186">
    <property type="entry name" value="GNAT"/>
    <property type="match status" value="1"/>
</dbReference>
<dbReference type="InterPro" id="IPR000182">
    <property type="entry name" value="GNAT_dom"/>
</dbReference>
<dbReference type="InterPro" id="IPR016181">
    <property type="entry name" value="Acyl_CoA_acyltransferase"/>
</dbReference>
<dbReference type="SUPFAM" id="SSF55729">
    <property type="entry name" value="Acyl-CoA N-acyltransferases (Nat)"/>
    <property type="match status" value="1"/>
</dbReference>
<keyword evidence="3" id="KW-1185">Reference proteome</keyword>